<dbReference type="AlphaFoldDB" id="A0A7D5H8H8"/>
<dbReference type="InterPro" id="IPR008707">
    <property type="entry name" value="B-propeller_PilY1"/>
</dbReference>
<evidence type="ECO:0000313" key="6">
    <source>
        <dbReference type="Proteomes" id="UP000509568"/>
    </source>
</evidence>
<evidence type="ECO:0000256" key="3">
    <source>
        <dbReference type="SAM" id="SignalP"/>
    </source>
</evidence>
<evidence type="ECO:0000313" key="5">
    <source>
        <dbReference type="EMBL" id="QKZ06809.1"/>
    </source>
</evidence>
<sequence length="1042" mass="109464">MRNSKRTLRRCLGLLLGMCLVFFVGIPAQAFAPSTSPLLSAAAVTPNVMLLVDDSGSMNSIIWASGFDSTATPSQIYICASDSNCLFGQALDMTDTSIFISDLNRGGCSSGWYGFYRGLLGLASICLKLPDPVGSGNTRYSAAYLAYLVNLANGKNTDFTTGTIPTDYRINVARTVSAALVAANRNLRFGLATFNSPTNADRGPGGYIARSISDLQAVSGSTTTAQATTNYNNLVSSINALAAVANTPLAETYYEITRYMRGMAPYYNSSPTTYTSPIQYRCQKNFGVVITDGLPTYDRTFPTNDPLGGKNLPNWDGINNDGANLSGDSEGDTLYLDDIAKFAYDIDMRAASTTSTDAAGKSWDAADFPKQNMLTYTVGFTSSNQMLSDAASYGHGKYYQASDSTSLTAALSSALSDITSKAGSGGAGATNSSTLTSSTVYYQTLYDPADWRGVINAYAISTAGVISSTASWTTNTTMAVGTTAPTFESYNTSTALPITMNYANYSSAQQAVLTASVPSGVTATSLVNWAKGTNVTGLRTRTVLMGDIINSPLTLAAATDQTASDLTNDSTYTSFLAIKSANMTPRLLVNANDGFFNVLNANTGVRDYAYMPSTALPSLEKVADTTYVNGTSHTFLNDGQIAVFDAQISSAWKTIALTGTGGGGKAYTAVQIFDAATKSSTPKALWELRPDTATTFANLGYAYSKPEVARLPDGTWAAFIANGYGSTKGVASLFVVNLATGALIKEIVAESSNGSNGLSSVKLKVNASNVVQAAYGGDLLGHMWKFDLSSTSTASWAVAFSGSPLFTAPGGATQPITAQPLLVTNSTSGKMVYFGTGKLLETTDKTTTDSEAFYAVWDADNATGNYTVSNLQAQAVTGTYTSGSSQYLTTTSNVTDYTSQKGWYIPLVYGTLLTGNRVIYQAAYTSGRVIFTTADIDTTDPCSSQGSGYIIELDALNGSLLSYPVLDTNGDGSVNASDTRVSGLYISTGIPDLNAIVSVAATSTTAASQRKIVNDSSGTLTVLVEAAGSVTTASRIMWRQIQ</sequence>
<reference evidence="5 6" key="1">
    <citation type="submission" date="2020-06" db="EMBL/GenBank/DDBJ databases">
        <title>Pseudomonas eucalypticola sp. nov., an endophyte of Eucalyptus dunnii leaves with biocontrol ability of eucalyptus leaf blight.</title>
        <authorList>
            <person name="Liu Y."/>
            <person name="Song Z."/>
            <person name="Zeng H."/>
            <person name="Lu M."/>
            <person name="Wang X."/>
            <person name="Lian X."/>
            <person name="Zhang Q."/>
        </authorList>
    </citation>
    <scope>NUCLEOTIDE SEQUENCE [LARGE SCALE GENOMIC DNA]</scope>
    <source>
        <strain evidence="5 6">NP-1</strain>
    </source>
</reference>
<protein>
    <submittedName>
        <fullName evidence="5">Pilus assembly protein</fullName>
    </submittedName>
</protein>
<feature type="signal peptide" evidence="3">
    <location>
        <begin position="1"/>
        <end position="30"/>
    </location>
</feature>
<accession>A0A7D5H8H8</accession>
<dbReference type="KEGG" id="pez:HWQ56_24745"/>
<dbReference type="GO" id="GO:0046872">
    <property type="term" value="F:metal ion binding"/>
    <property type="evidence" value="ECO:0007669"/>
    <property type="project" value="UniProtKB-KW"/>
</dbReference>
<evidence type="ECO:0000259" key="4">
    <source>
        <dbReference type="Pfam" id="PF05567"/>
    </source>
</evidence>
<name>A0A7D5H8H8_9PSED</name>
<dbReference type="Proteomes" id="UP000509568">
    <property type="component" value="Chromosome"/>
</dbReference>
<feature type="chain" id="PRO_5028925018" evidence="3">
    <location>
        <begin position="31"/>
        <end position="1042"/>
    </location>
</feature>
<gene>
    <name evidence="5" type="ORF">HWQ56_24745</name>
</gene>
<keyword evidence="6" id="KW-1185">Reference proteome</keyword>
<dbReference type="EMBL" id="CP056030">
    <property type="protein sequence ID" value="QKZ06809.1"/>
    <property type="molecule type" value="Genomic_DNA"/>
</dbReference>
<dbReference type="InterPro" id="IPR036465">
    <property type="entry name" value="vWFA_dom_sf"/>
</dbReference>
<organism evidence="5 6">
    <name type="scientific">Pseudomonas eucalypticola</name>
    <dbReference type="NCBI Taxonomy" id="2599595"/>
    <lineage>
        <taxon>Bacteria</taxon>
        <taxon>Pseudomonadati</taxon>
        <taxon>Pseudomonadota</taxon>
        <taxon>Gammaproteobacteria</taxon>
        <taxon>Pseudomonadales</taxon>
        <taxon>Pseudomonadaceae</taxon>
        <taxon>Pseudomonas</taxon>
    </lineage>
</organism>
<dbReference type="Gene3D" id="3.40.50.410">
    <property type="entry name" value="von Willebrand factor, type A domain"/>
    <property type="match status" value="1"/>
</dbReference>
<proteinExistence type="predicted"/>
<keyword evidence="1" id="KW-0479">Metal-binding</keyword>
<dbReference type="Pfam" id="PF05567">
    <property type="entry name" value="T4P_PilY1"/>
    <property type="match status" value="1"/>
</dbReference>
<evidence type="ECO:0000256" key="2">
    <source>
        <dbReference type="ARBA" id="ARBA00022837"/>
    </source>
</evidence>
<keyword evidence="3" id="KW-0732">Signal</keyword>
<feature type="domain" description="PilY1 beta-propeller" evidence="4">
    <location>
        <begin position="545"/>
        <end position="874"/>
    </location>
</feature>
<dbReference type="RefSeq" id="WP_158153808.1">
    <property type="nucleotide sequence ID" value="NZ_CP056030.1"/>
</dbReference>
<keyword evidence="2" id="KW-0106">Calcium</keyword>
<evidence type="ECO:0000256" key="1">
    <source>
        <dbReference type="ARBA" id="ARBA00022723"/>
    </source>
</evidence>